<accession>A0A563TXQ5</accession>
<keyword evidence="2" id="KW-1185">Reference proteome</keyword>
<dbReference type="PANTHER" id="PTHR38471">
    <property type="entry name" value="FOUR HELIX BUNDLE PROTEIN"/>
    <property type="match status" value="1"/>
</dbReference>
<dbReference type="CDD" id="cd16377">
    <property type="entry name" value="23S_rRNA_IVP_like"/>
    <property type="match status" value="1"/>
</dbReference>
<dbReference type="SUPFAM" id="SSF158446">
    <property type="entry name" value="IVS-encoded protein-like"/>
    <property type="match status" value="1"/>
</dbReference>
<dbReference type="Pfam" id="PF05635">
    <property type="entry name" value="23S_rRNA_IVP"/>
    <property type="match status" value="1"/>
</dbReference>
<comment type="caution">
    <text evidence="1">The sequence shown here is derived from an EMBL/GenBank/DDBJ whole genome shotgun (WGS) entry which is preliminary data.</text>
</comment>
<dbReference type="RefSeq" id="WP_146383467.1">
    <property type="nucleotide sequence ID" value="NZ_VOEJ01000012.1"/>
</dbReference>
<dbReference type="OrthoDB" id="9811959at2"/>
<proteinExistence type="predicted"/>
<dbReference type="EMBL" id="VOEJ01000012">
    <property type="protein sequence ID" value="TWR24043.1"/>
    <property type="molecule type" value="Genomic_DNA"/>
</dbReference>
<dbReference type="Gene3D" id="1.20.1440.60">
    <property type="entry name" value="23S rRNA-intervening sequence"/>
    <property type="match status" value="1"/>
</dbReference>
<dbReference type="AlphaFoldDB" id="A0A563TXQ5"/>
<sequence length="117" mass="13382">MHNFKELKIWKAGIEVSKFTFNITRNFPPDERYGLISQMTRAAVSIPSNIAEGCGRKSNKELHQFLNISLGSAFELETHFIIANEFAYITENQLKEATLMLAEIQKMIYGLQKSLNI</sequence>
<dbReference type="Proteomes" id="UP000320042">
    <property type="component" value="Unassembled WGS sequence"/>
</dbReference>
<dbReference type="InterPro" id="IPR036583">
    <property type="entry name" value="23S_rRNA_IVS_sf"/>
</dbReference>
<protein>
    <submittedName>
        <fullName evidence="1">Four helix bundle protein</fullName>
    </submittedName>
</protein>
<dbReference type="PANTHER" id="PTHR38471:SF2">
    <property type="entry name" value="FOUR HELIX BUNDLE PROTEIN"/>
    <property type="match status" value="1"/>
</dbReference>
<organism evidence="1 2">
    <name type="scientific">Mucilaginibacter pallidiroseus</name>
    <dbReference type="NCBI Taxonomy" id="2599295"/>
    <lineage>
        <taxon>Bacteria</taxon>
        <taxon>Pseudomonadati</taxon>
        <taxon>Bacteroidota</taxon>
        <taxon>Sphingobacteriia</taxon>
        <taxon>Sphingobacteriales</taxon>
        <taxon>Sphingobacteriaceae</taxon>
        <taxon>Mucilaginibacter</taxon>
    </lineage>
</organism>
<evidence type="ECO:0000313" key="1">
    <source>
        <dbReference type="EMBL" id="TWR24043.1"/>
    </source>
</evidence>
<dbReference type="NCBIfam" id="TIGR02436">
    <property type="entry name" value="four helix bundle protein"/>
    <property type="match status" value="1"/>
</dbReference>
<name>A0A563TXQ5_9SPHI</name>
<evidence type="ECO:0000313" key="2">
    <source>
        <dbReference type="Proteomes" id="UP000320042"/>
    </source>
</evidence>
<gene>
    <name evidence="1" type="ORF">FPZ43_18725</name>
</gene>
<dbReference type="InterPro" id="IPR012657">
    <property type="entry name" value="23S_rRNA-intervening_sequence"/>
</dbReference>
<reference evidence="1 2" key="1">
    <citation type="submission" date="2019-07" db="EMBL/GenBank/DDBJ databases">
        <authorList>
            <person name="Kim J."/>
        </authorList>
    </citation>
    <scope>NUCLEOTIDE SEQUENCE [LARGE SCALE GENOMIC DNA]</scope>
    <source>
        <strain evidence="2">dk17</strain>
    </source>
</reference>